<gene>
    <name evidence="1" type="ORF">S01H1_36706</name>
</gene>
<accession>X0W1N3</accession>
<evidence type="ECO:0000313" key="1">
    <source>
        <dbReference type="EMBL" id="GAG06641.1"/>
    </source>
</evidence>
<sequence>MPNPNQVTCVVDGWTKVATNVTVTGGSLWRMSSDPTGYLFTYKLTGEAAPTLITVGVPIFRDAEPDYEVINAAGIDLYVWAIGAAGSVMVHV</sequence>
<organism evidence="1">
    <name type="scientific">marine sediment metagenome</name>
    <dbReference type="NCBI Taxonomy" id="412755"/>
    <lineage>
        <taxon>unclassified sequences</taxon>
        <taxon>metagenomes</taxon>
        <taxon>ecological metagenomes</taxon>
    </lineage>
</organism>
<comment type="caution">
    <text evidence="1">The sequence shown here is derived from an EMBL/GenBank/DDBJ whole genome shotgun (WGS) entry which is preliminary data.</text>
</comment>
<protein>
    <submittedName>
        <fullName evidence="1">Uncharacterized protein</fullName>
    </submittedName>
</protein>
<reference evidence="1" key="1">
    <citation type="journal article" date="2014" name="Front. Microbiol.">
        <title>High frequency of phylogenetically diverse reductive dehalogenase-homologous genes in deep subseafloor sedimentary metagenomes.</title>
        <authorList>
            <person name="Kawai M."/>
            <person name="Futagami T."/>
            <person name="Toyoda A."/>
            <person name="Takaki Y."/>
            <person name="Nishi S."/>
            <person name="Hori S."/>
            <person name="Arai W."/>
            <person name="Tsubouchi T."/>
            <person name="Morono Y."/>
            <person name="Uchiyama I."/>
            <person name="Ito T."/>
            <person name="Fujiyama A."/>
            <person name="Inagaki F."/>
            <person name="Takami H."/>
        </authorList>
    </citation>
    <scope>NUCLEOTIDE SEQUENCE</scope>
    <source>
        <strain evidence="1">Expedition CK06-06</strain>
    </source>
</reference>
<name>X0W1N3_9ZZZZ</name>
<proteinExistence type="predicted"/>
<dbReference type="AlphaFoldDB" id="X0W1N3"/>
<dbReference type="EMBL" id="BARS01023016">
    <property type="protein sequence ID" value="GAG06641.1"/>
    <property type="molecule type" value="Genomic_DNA"/>
</dbReference>